<keyword evidence="3" id="KW-1185">Reference proteome</keyword>
<evidence type="ECO:0000313" key="2">
    <source>
        <dbReference type="EMBL" id="KAA8567411.1"/>
    </source>
</evidence>
<evidence type="ECO:0000256" key="1">
    <source>
        <dbReference type="SAM" id="MobiDB-lite"/>
    </source>
</evidence>
<gene>
    <name evidence="2" type="ORF">EYC84_010430</name>
</gene>
<protein>
    <submittedName>
        <fullName evidence="2">Uncharacterized protein</fullName>
    </submittedName>
</protein>
<dbReference type="EMBL" id="VICG01000011">
    <property type="protein sequence ID" value="KAA8567411.1"/>
    <property type="molecule type" value="Genomic_DNA"/>
</dbReference>
<reference evidence="2 3" key="1">
    <citation type="submission" date="2019-06" db="EMBL/GenBank/DDBJ databases">
        <title>Genome Sequence of the Brown Rot Fungal Pathogen Monilinia fructicola.</title>
        <authorList>
            <person name="De Miccolis Angelini R.M."/>
            <person name="Landi L."/>
            <person name="Abate D."/>
            <person name="Pollastro S."/>
            <person name="Romanazzi G."/>
            <person name="Faretra F."/>
        </authorList>
    </citation>
    <scope>NUCLEOTIDE SEQUENCE [LARGE SCALE GENOMIC DNA]</scope>
    <source>
        <strain evidence="2 3">Mfrc123</strain>
    </source>
</reference>
<sequence length="185" mass="20332">MRRETARFSSNSGMAGGLPTPSENRGYFDEPPAEERMGRGERSKKKRRFRSLSPLGRSGTPGGRGTPDTGGITGYGGGGSLTEFERNTWRCSHCKVHGTSVWCVRDGPSGPRVRLSAIIVGSSLSEIESYLDGLRIFTAKTCCTNEGISRMLMHRRAWDISALNFMDLGEAVFARSLEMGWIYIT</sequence>
<dbReference type="Proteomes" id="UP000322873">
    <property type="component" value="Unassembled WGS sequence"/>
</dbReference>
<evidence type="ECO:0000313" key="3">
    <source>
        <dbReference type="Proteomes" id="UP000322873"/>
    </source>
</evidence>
<accession>A0A5M9JDR3</accession>
<feature type="region of interest" description="Disordered" evidence="1">
    <location>
        <begin position="1"/>
        <end position="77"/>
    </location>
</feature>
<dbReference type="AlphaFoldDB" id="A0A5M9JDR3"/>
<comment type="caution">
    <text evidence="2">The sequence shown here is derived from an EMBL/GenBank/DDBJ whole genome shotgun (WGS) entry which is preliminary data.</text>
</comment>
<name>A0A5M9JDR3_MONFR</name>
<dbReference type="VEuPathDB" id="FungiDB:MFRU_040g00610"/>
<proteinExistence type="predicted"/>
<organism evidence="2 3">
    <name type="scientific">Monilinia fructicola</name>
    <name type="common">Brown rot fungus</name>
    <name type="synonym">Ciboria fructicola</name>
    <dbReference type="NCBI Taxonomy" id="38448"/>
    <lineage>
        <taxon>Eukaryota</taxon>
        <taxon>Fungi</taxon>
        <taxon>Dikarya</taxon>
        <taxon>Ascomycota</taxon>
        <taxon>Pezizomycotina</taxon>
        <taxon>Leotiomycetes</taxon>
        <taxon>Helotiales</taxon>
        <taxon>Sclerotiniaceae</taxon>
        <taxon>Monilinia</taxon>
    </lineage>
</organism>